<dbReference type="OrthoDB" id="8416156at2"/>
<evidence type="ECO:0000256" key="2">
    <source>
        <dbReference type="ARBA" id="ARBA00022475"/>
    </source>
</evidence>
<name>A0A1G9DUV8_9RHOB</name>
<evidence type="ECO:0000313" key="8">
    <source>
        <dbReference type="EMBL" id="SDK67661.1"/>
    </source>
</evidence>
<evidence type="ECO:0000256" key="6">
    <source>
        <dbReference type="SAM" id="Phobius"/>
    </source>
</evidence>
<keyword evidence="4 8" id="KW-0808">Transferase</keyword>
<dbReference type="SUPFAM" id="SSF53448">
    <property type="entry name" value="Nucleotide-diphospho-sugar transferases"/>
    <property type="match status" value="1"/>
</dbReference>
<dbReference type="InterPro" id="IPR001173">
    <property type="entry name" value="Glyco_trans_2-like"/>
</dbReference>
<gene>
    <name evidence="8" type="ORF">SAMN04488026_104923</name>
</gene>
<dbReference type="Gene3D" id="3.90.550.10">
    <property type="entry name" value="Spore Coat Polysaccharide Biosynthesis Protein SpsA, Chain A"/>
    <property type="match status" value="1"/>
</dbReference>
<protein>
    <submittedName>
        <fullName evidence="8">N-terminal domain of galactosyltransferase</fullName>
    </submittedName>
</protein>
<dbReference type="STRING" id="571298.SAMN04488026_104923"/>
<keyword evidence="5 6" id="KW-0472">Membrane</keyword>
<dbReference type="InterPro" id="IPR029044">
    <property type="entry name" value="Nucleotide-diphossugar_trans"/>
</dbReference>
<evidence type="ECO:0000256" key="5">
    <source>
        <dbReference type="ARBA" id="ARBA00023136"/>
    </source>
</evidence>
<proteinExistence type="predicted"/>
<keyword evidence="6" id="KW-0812">Transmembrane</keyword>
<organism evidence="8 9">
    <name type="scientific">Aliiruegeria lutimaris</name>
    <dbReference type="NCBI Taxonomy" id="571298"/>
    <lineage>
        <taxon>Bacteria</taxon>
        <taxon>Pseudomonadati</taxon>
        <taxon>Pseudomonadota</taxon>
        <taxon>Alphaproteobacteria</taxon>
        <taxon>Rhodobacterales</taxon>
        <taxon>Roseobacteraceae</taxon>
        <taxon>Aliiruegeria</taxon>
    </lineage>
</organism>
<dbReference type="CDD" id="cd00761">
    <property type="entry name" value="Glyco_tranf_GTA_type"/>
    <property type="match status" value="1"/>
</dbReference>
<dbReference type="EMBL" id="FNEK01000049">
    <property type="protein sequence ID" value="SDK67661.1"/>
    <property type="molecule type" value="Genomic_DNA"/>
</dbReference>
<reference evidence="8 9" key="1">
    <citation type="submission" date="2016-10" db="EMBL/GenBank/DDBJ databases">
        <authorList>
            <person name="de Groot N.N."/>
        </authorList>
    </citation>
    <scope>NUCLEOTIDE SEQUENCE [LARGE SCALE GENOMIC DNA]</scope>
    <source>
        <strain evidence="8 9">DSM 25294</strain>
    </source>
</reference>
<keyword evidence="6" id="KW-1133">Transmembrane helix</keyword>
<accession>A0A1G9DUV8</accession>
<dbReference type="PANTHER" id="PTHR43646">
    <property type="entry name" value="GLYCOSYLTRANSFERASE"/>
    <property type="match status" value="1"/>
</dbReference>
<evidence type="ECO:0000256" key="1">
    <source>
        <dbReference type="ARBA" id="ARBA00004236"/>
    </source>
</evidence>
<keyword evidence="3 8" id="KW-0328">Glycosyltransferase</keyword>
<dbReference type="RefSeq" id="WP_093160823.1">
    <property type="nucleotide sequence ID" value="NZ_FNEK01000049.1"/>
</dbReference>
<comment type="subcellular location">
    <subcellularLocation>
        <location evidence="1">Cell membrane</location>
    </subcellularLocation>
</comment>
<evidence type="ECO:0000256" key="3">
    <source>
        <dbReference type="ARBA" id="ARBA00022676"/>
    </source>
</evidence>
<evidence type="ECO:0000256" key="4">
    <source>
        <dbReference type="ARBA" id="ARBA00022679"/>
    </source>
</evidence>
<keyword evidence="2" id="KW-1003">Cell membrane</keyword>
<evidence type="ECO:0000313" key="9">
    <source>
        <dbReference type="Proteomes" id="UP000199382"/>
    </source>
</evidence>
<evidence type="ECO:0000259" key="7">
    <source>
        <dbReference type="Pfam" id="PF00535"/>
    </source>
</evidence>
<dbReference type="Pfam" id="PF00535">
    <property type="entry name" value="Glycos_transf_2"/>
    <property type="match status" value="1"/>
</dbReference>
<dbReference type="GO" id="GO:0016757">
    <property type="term" value="F:glycosyltransferase activity"/>
    <property type="evidence" value="ECO:0007669"/>
    <property type="project" value="UniProtKB-KW"/>
</dbReference>
<feature type="transmembrane region" description="Helical" evidence="6">
    <location>
        <begin position="245"/>
        <end position="273"/>
    </location>
</feature>
<dbReference type="AlphaFoldDB" id="A0A1G9DUV8"/>
<keyword evidence="9" id="KW-1185">Reference proteome</keyword>
<sequence>MTAFAKNPAAAIAIGRNEGERLERCLSSLVRQFDQVIYVDSGSSDGSIEYARAQGAEVVELDPSIPFTAARARNAGFEALRSRGLPEFVQFIDADCELDPDWAPTALMALELDPKLGVVCGRRRERFPEVSVYNRLADSEWDTPIGPARACGGDAIYRTAAFEGVNGFNPDLIAGEEPELCLRLARAGWGIERLDAEMTLHDAQMTRFGQWWQRSRRAGFAFAEGAAMYGKDPERHWVAETRRALVWALILPLTVLFFAFFLNPWALLGFLVYPLQVMRLQRSMGWERGLFLTLGKFAEMQGITDYWRKRILGGKQALIEYK</sequence>
<feature type="domain" description="Glycosyltransferase 2-like" evidence="7">
    <location>
        <begin position="17"/>
        <end position="133"/>
    </location>
</feature>
<dbReference type="PANTHER" id="PTHR43646:SF2">
    <property type="entry name" value="GLYCOSYLTRANSFERASE 2-LIKE DOMAIN-CONTAINING PROTEIN"/>
    <property type="match status" value="1"/>
</dbReference>
<dbReference type="GO" id="GO:0005886">
    <property type="term" value="C:plasma membrane"/>
    <property type="evidence" value="ECO:0007669"/>
    <property type="project" value="UniProtKB-SubCell"/>
</dbReference>
<dbReference type="Proteomes" id="UP000199382">
    <property type="component" value="Unassembled WGS sequence"/>
</dbReference>